<evidence type="ECO:0000256" key="11">
    <source>
        <dbReference type="SAM" id="Phobius"/>
    </source>
</evidence>
<feature type="transmembrane region" description="Helical" evidence="11">
    <location>
        <begin position="101"/>
        <end position="118"/>
    </location>
</feature>
<evidence type="ECO:0000256" key="8">
    <source>
        <dbReference type="ARBA" id="ARBA00067517"/>
    </source>
</evidence>
<evidence type="ECO:0000256" key="1">
    <source>
        <dbReference type="ARBA" id="ARBA00004141"/>
    </source>
</evidence>
<sequence length="258" mass="27719">MEVLKKGALFLMSEECFDNYFEEHNYFDVACFKALLSKGLGLAIIAGSLLVKVPQVLKIFNNKSGEGINLFSVLLDLTAITVHMSYSYVSGFPFSAWGDNTFLAFQTAAIAAMVLFYGGAKAKSLIFCVIYGLLVYVLCSGLLPFKILVTIQSLNIPILLTGKLSQAVTNYKNGSTGQLSAATAFLLFAGSLARIFTSIQETGDNMMIMTFCASSFANGVIVAQMLYYWNKSGTKSAGGAKKAAGKAAAKKTKSKKVD</sequence>
<evidence type="ECO:0000256" key="3">
    <source>
        <dbReference type="ARBA" id="ARBA00022692"/>
    </source>
</evidence>
<evidence type="ECO:0000313" key="13">
    <source>
        <dbReference type="EnsemblMetazoa" id="MDOA007469-PA"/>
    </source>
</evidence>
<keyword evidence="5 9" id="KW-1133">Transmembrane helix</keyword>
<dbReference type="EMBL" id="KA646355">
    <property type="protein sequence ID" value="AFP60984.1"/>
    <property type="molecule type" value="mRNA"/>
</dbReference>
<evidence type="ECO:0000256" key="4">
    <source>
        <dbReference type="ARBA" id="ARBA00022737"/>
    </source>
</evidence>
<dbReference type="Proteomes" id="UP001652621">
    <property type="component" value="Unplaced"/>
</dbReference>
<comment type="similarity">
    <text evidence="7 9">Belongs to the MPDU1 (TC 2.A.43.3) family.</text>
</comment>
<evidence type="ECO:0000256" key="7">
    <source>
        <dbReference type="ARBA" id="ARBA00038475"/>
    </source>
</evidence>
<evidence type="ECO:0000313" key="12">
    <source>
        <dbReference type="EMBL" id="AFP60984.1"/>
    </source>
</evidence>
<dbReference type="eggNOG" id="KOG3211">
    <property type="taxonomic scope" value="Eukaryota"/>
</dbReference>
<evidence type="ECO:0000256" key="5">
    <source>
        <dbReference type="ARBA" id="ARBA00022989"/>
    </source>
</evidence>
<name>T1PDY6_MUSDO</name>
<dbReference type="GO" id="GO:0016020">
    <property type="term" value="C:membrane"/>
    <property type="evidence" value="ECO:0007669"/>
    <property type="project" value="UniProtKB-SubCell"/>
</dbReference>
<dbReference type="VEuPathDB" id="VectorBase:MDOMA2_009661"/>
<feature type="region of interest" description="Disordered" evidence="10">
    <location>
        <begin position="235"/>
        <end position="258"/>
    </location>
</feature>
<keyword evidence="4" id="KW-0677">Repeat</keyword>
<dbReference type="PANTHER" id="PTHR12226">
    <property type="entry name" value="MANNOSE-P-DOLICHOL UTILIZATION DEFECT 1 LEC35 -RELATED"/>
    <property type="match status" value="1"/>
</dbReference>
<evidence type="ECO:0000256" key="2">
    <source>
        <dbReference type="ARBA" id="ARBA00022448"/>
    </source>
</evidence>
<evidence type="ECO:0000256" key="10">
    <source>
        <dbReference type="SAM" id="MobiDB-lite"/>
    </source>
</evidence>
<evidence type="ECO:0000256" key="6">
    <source>
        <dbReference type="ARBA" id="ARBA00023136"/>
    </source>
</evidence>
<dbReference type="Gene3D" id="1.20.1280.290">
    <property type="match status" value="2"/>
</dbReference>
<dbReference type="PANTHER" id="PTHR12226:SF2">
    <property type="entry name" value="MANNOSE-P-DOLICHOL UTILIZATION DEFECT 1 PROTEIN"/>
    <property type="match status" value="1"/>
</dbReference>
<comment type="subcellular location">
    <subcellularLocation>
        <location evidence="1 9">Membrane</location>
        <topology evidence="1 9">Multi-pass membrane protein</topology>
    </subcellularLocation>
</comment>
<dbReference type="RefSeq" id="XP_005191159.1">
    <property type="nucleotide sequence ID" value="XM_005191102.3"/>
</dbReference>
<evidence type="ECO:0000313" key="15">
    <source>
        <dbReference type="RefSeq" id="XP_005191159.1"/>
    </source>
</evidence>
<reference evidence="15" key="3">
    <citation type="submission" date="2025-04" db="UniProtKB">
        <authorList>
            <consortium name="RefSeq"/>
        </authorList>
    </citation>
    <scope>IDENTIFICATION</scope>
    <source>
        <strain evidence="15">Aabys</strain>
    </source>
</reference>
<accession>T1PDY6</accession>
<dbReference type="AlphaFoldDB" id="T1PDY6"/>
<dbReference type="Pfam" id="PF04193">
    <property type="entry name" value="PQ-loop"/>
    <property type="match status" value="2"/>
</dbReference>
<dbReference type="EnsemblMetazoa" id="MDOA007469-RA">
    <property type="protein sequence ID" value="MDOA007469-PA"/>
    <property type="gene ID" value="MDOA007469"/>
</dbReference>
<protein>
    <recommendedName>
        <fullName evidence="8 9">Mannose-P-dolichol utilization defect 1 protein homolog</fullName>
    </recommendedName>
</protein>
<reference evidence="12" key="1">
    <citation type="submission" date="2012-08" db="EMBL/GenBank/DDBJ databases">
        <title>Transcriptome of adult Musca domestica launches a platform for comparative house fly gene expression and characterization of differential gene expression among resistant and susceptible house flies.</title>
        <authorList>
            <person name="Liu N."/>
            <person name="Zhang L."/>
            <person name="Li M."/>
            <person name="Reid W."/>
        </authorList>
    </citation>
    <scope>NUCLEOTIDE SEQUENCE</scope>
    <source>
        <strain evidence="12">ALHF</strain>
        <tissue evidence="12">Whole body</tissue>
    </source>
</reference>
<reference evidence="13" key="2">
    <citation type="submission" date="2020-05" db="UniProtKB">
        <authorList>
            <consortium name="EnsemblMetazoa"/>
        </authorList>
    </citation>
    <scope>IDENTIFICATION</scope>
    <source>
        <strain evidence="13">Aabys</strain>
    </source>
</reference>
<organism evidence="12">
    <name type="scientific">Musca domestica</name>
    <name type="common">House fly</name>
    <dbReference type="NCBI Taxonomy" id="7370"/>
    <lineage>
        <taxon>Eukaryota</taxon>
        <taxon>Metazoa</taxon>
        <taxon>Ecdysozoa</taxon>
        <taxon>Arthropoda</taxon>
        <taxon>Hexapoda</taxon>
        <taxon>Insecta</taxon>
        <taxon>Pterygota</taxon>
        <taxon>Neoptera</taxon>
        <taxon>Endopterygota</taxon>
        <taxon>Diptera</taxon>
        <taxon>Brachycera</taxon>
        <taxon>Muscomorpha</taxon>
        <taxon>Muscoidea</taxon>
        <taxon>Muscidae</taxon>
        <taxon>Musca</taxon>
    </lineage>
</organism>
<feature type="compositionally biased region" description="Low complexity" evidence="10">
    <location>
        <begin position="235"/>
        <end position="247"/>
    </location>
</feature>
<dbReference type="InterPro" id="IPR016817">
    <property type="entry name" value="MannP-dilichol_defect-1"/>
</dbReference>
<dbReference type="OrthoDB" id="271506at2759"/>
<feature type="transmembrane region" description="Helical" evidence="11">
    <location>
        <begin position="125"/>
        <end position="145"/>
    </location>
</feature>
<dbReference type="PIRSF" id="PIRSF023381">
    <property type="entry name" value="MannP-dilichol_defect-1p"/>
    <property type="match status" value="1"/>
</dbReference>
<dbReference type="VEuPathDB" id="VectorBase:MDOA007469"/>
<feature type="transmembrane region" description="Helical" evidence="11">
    <location>
        <begin position="68"/>
        <end position="89"/>
    </location>
</feature>
<dbReference type="FunFam" id="1.20.1280.290:FF:000006">
    <property type="entry name" value="mannose-P-dolichol utilization defect 1 protein"/>
    <property type="match status" value="1"/>
</dbReference>
<dbReference type="STRING" id="7370.T1PDY6"/>
<proteinExistence type="evidence at transcript level"/>
<dbReference type="KEGG" id="mde:101887983"/>
<gene>
    <name evidence="15" type="primary">LOC101887983</name>
    <name evidence="13" type="synonym">101887983</name>
</gene>
<evidence type="ECO:0000256" key="9">
    <source>
        <dbReference type="PIRNR" id="PIRNR023381"/>
    </source>
</evidence>
<dbReference type="InterPro" id="IPR006603">
    <property type="entry name" value="PQ-loop_rpt"/>
</dbReference>
<dbReference type="GO" id="GO:0009312">
    <property type="term" value="P:oligosaccharide biosynthetic process"/>
    <property type="evidence" value="ECO:0007669"/>
    <property type="project" value="TreeGrafter"/>
</dbReference>
<keyword evidence="3 9" id="KW-0812">Transmembrane</keyword>
<keyword evidence="6 9" id="KW-0472">Membrane</keyword>
<keyword evidence="2" id="KW-0813">Transport</keyword>
<feature type="transmembrane region" description="Helical" evidence="11">
    <location>
        <begin position="208"/>
        <end position="229"/>
    </location>
</feature>
<dbReference type="FunFam" id="1.20.1280.290:FF:000031">
    <property type="entry name" value="Mannose-P-dolichol utilization defect 1"/>
    <property type="match status" value="1"/>
</dbReference>
<evidence type="ECO:0000313" key="14">
    <source>
        <dbReference type="Proteomes" id="UP001652621"/>
    </source>
</evidence>
<feature type="compositionally biased region" description="Basic residues" evidence="10">
    <location>
        <begin position="248"/>
        <end position="258"/>
    </location>
</feature>
<dbReference type="GeneID" id="101887983"/>
<keyword evidence="14" id="KW-1185">Reference proteome</keyword>
<dbReference type="SMART" id="SM00679">
    <property type="entry name" value="CTNS"/>
    <property type="match status" value="2"/>
</dbReference>